<evidence type="ECO:0000256" key="4">
    <source>
        <dbReference type="SAM" id="Phobius"/>
    </source>
</evidence>
<feature type="repeat" description="ANK" evidence="3">
    <location>
        <begin position="90"/>
        <end position="118"/>
    </location>
</feature>
<feature type="repeat" description="ANK" evidence="3">
    <location>
        <begin position="153"/>
        <end position="185"/>
    </location>
</feature>
<dbReference type="InterPro" id="IPR036770">
    <property type="entry name" value="Ankyrin_rpt-contain_sf"/>
</dbReference>
<keyword evidence="1" id="KW-0677">Repeat</keyword>
<accession>A0A315ETH6</accession>
<feature type="repeat" description="ANK" evidence="3">
    <location>
        <begin position="120"/>
        <end position="152"/>
    </location>
</feature>
<dbReference type="RefSeq" id="WP_108402720.1">
    <property type="nucleotide sequence ID" value="NZ_NESP01000001.1"/>
</dbReference>
<organism evidence="5 6">
    <name type="scientific">Limnohabitans curvus</name>
    <dbReference type="NCBI Taxonomy" id="323423"/>
    <lineage>
        <taxon>Bacteria</taxon>
        <taxon>Pseudomonadati</taxon>
        <taxon>Pseudomonadota</taxon>
        <taxon>Betaproteobacteria</taxon>
        <taxon>Burkholderiales</taxon>
        <taxon>Comamonadaceae</taxon>
        <taxon>Limnohabitans</taxon>
    </lineage>
</organism>
<dbReference type="SMART" id="SM00248">
    <property type="entry name" value="ANK"/>
    <property type="match status" value="4"/>
</dbReference>
<reference evidence="5 6" key="1">
    <citation type="submission" date="2017-04" db="EMBL/GenBank/DDBJ databases">
        <title>Unexpected and diverse lifestyles within the genus Limnohabitans.</title>
        <authorList>
            <person name="Kasalicky V."/>
            <person name="Mehrshad M."/>
            <person name="Andrei S.-A."/>
            <person name="Salcher M."/>
            <person name="Kratochvilova H."/>
            <person name="Simek K."/>
            <person name="Ghai R."/>
        </authorList>
    </citation>
    <scope>NUCLEOTIDE SEQUENCE [LARGE SCALE GENOMIC DNA]</scope>
    <source>
        <strain evidence="5 6">MWH-C5</strain>
    </source>
</reference>
<name>A0A315ETH6_9BURK</name>
<dbReference type="PANTHER" id="PTHR24171">
    <property type="entry name" value="ANKYRIN REPEAT DOMAIN-CONTAINING PROTEIN 39-RELATED"/>
    <property type="match status" value="1"/>
</dbReference>
<keyword evidence="4" id="KW-0812">Transmembrane</keyword>
<evidence type="ECO:0000313" key="6">
    <source>
        <dbReference type="Proteomes" id="UP000251341"/>
    </source>
</evidence>
<keyword evidence="4" id="KW-0472">Membrane</keyword>
<evidence type="ECO:0000313" key="5">
    <source>
        <dbReference type="EMBL" id="PUE60591.1"/>
    </source>
</evidence>
<protein>
    <submittedName>
        <fullName evidence="5">Uncharacterized protein</fullName>
    </submittedName>
</protein>
<feature type="transmembrane region" description="Helical" evidence="4">
    <location>
        <begin position="7"/>
        <end position="25"/>
    </location>
</feature>
<evidence type="ECO:0000256" key="1">
    <source>
        <dbReference type="ARBA" id="ARBA00022737"/>
    </source>
</evidence>
<dbReference type="Pfam" id="PF00023">
    <property type="entry name" value="Ank"/>
    <property type="match status" value="1"/>
</dbReference>
<dbReference type="SUPFAM" id="SSF48403">
    <property type="entry name" value="Ankyrin repeat"/>
    <property type="match status" value="1"/>
</dbReference>
<keyword evidence="6" id="KW-1185">Reference proteome</keyword>
<proteinExistence type="predicted"/>
<dbReference type="Proteomes" id="UP000251341">
    <property type="component" value="Unassembled WGS sequence"/>
</dbReference>
<dbReference type="PROSITE" id="PS50297">
    <property type="entry name" value="ANK_REP_REGION"/>
    <property type="match status" value="3"/>
</dbReference>
<dbReference type="Gene3D" id="1.25.40.20">
    <property type="entry name" value="Ankyrin repeat-containing domain"/>
    <property type="match status" value="2"/>
</dbReference>
<gene>
    <name evidence="5" type="ORF">B9Z44_14045</name>
</gene>
<dbReference type="PRINTS" id="PR01415">
    <property type="entry name" value="ANKYRIN"/>
</dbReference>
<dbReference type="EMBL" id="NESP01000001">
    <property type="protein sequence ID" value="PUE60591.1"/>
    <property type="molecule type" value="Genomic_DNA"/>
</dbReference>
<dbReference type="AlphaFoldDB" id="A0A315ETH6"/>
<keyword evidence="4" id="KW-1133">Transmembrane helix</keyword>
<evidence type="ECO:0000256" key="2">
    <source>
        <dbReference type="ARBA" id="ARBA00023043"/>
    </source>
</evidence>
<evidence type="ECO:0000256" key="3">
    <source>
        <dbReference type="PROSITE-ProRule" id="PRU00023"/>
    </source>
</evidence>
<dbReference type="Pfam" id="PF12796">
    <property type="entry name" value="Ank_2"/>
    <property type="match status" value="1"/>
</dbReference>
<comment type="caution">
    <text evidence="5">The sequence shown here is derived from an EMBL/GenBank/DDBJ whole genome shotgun (WGS) entry which is preliminary data.</text>
</comment>
<dbReference type="InterPro" id="IPR002110">
    <property type="entry name" value="Ankyrin_rpt"/>
</dbReference>
<keyword evidence="2 3" id="KW-0040">ANK repeat</keyword>
<dbReference type="PROSITE" id="PS50088">
    <property type="entry name" value="ANK_REPEAT"/>
    <property type="match status" value="3"/>
</dbReference>
<sequence length="221" mass="24510">MRNCFKYFLYLYVFIGYSLSNAGSYDDFISALHFDKPEVIEKLLARGFDPNTPNEKGIPGLLVALQSESPKSALVLAKHPQTQVNVQNHLGETPLMLAAIHNQLALAKLLIDRGADVNRAGWTPLHYASTRGHRDMMRLLLDNDAYIDSESANGTTPLMMAAYSAPPLAVKLLLEEGADPTLVNHGNATALDLALRGDHQQSAFYIRAFIESWYIQNPIKE</sequence>